<gene>
    <name evidence="4" type="primary">CUD1_0</name>
    <name evidence="4" type="ORF">g.3139</name>
</gene>
<feature type="non-terminal residue" evidence="4">
    <location>
        <position position="1"/>
    </location>
</feature>
<dbReference type="PANTHER" id="PTHR10380">
    <property type="entry name" value="CUTICLE PROTEIN"/>
    <property type="match status" value="1"/>
</dbReference>
<feature type="compositionally biased region" description="Polar residues" evidence="3">
    <location>
        <begin position="65"/>
        <end position="102"/>
    </location>
</feature>
<dbReference type="GO" id="GO:0008010">
    <property type="term" value="F:structural constituent of chitin-based larval cuticle"/>
    <property type="evidence" value="ECO:0007669"/>
    <property type="project" value="TreeGrafter"/>
</dbReference>
<evidence type="ECO:0000256" key="1">
    <source>
        <dbReference type="ARBA" id="ARBA00022460"/>
    </source>
</evidence>
<dbReference type="InterPro" id="IPR031311">
    <property type="entry name" value="CHIT_BIND_RR_consensus"/>
</dbReference>
<dbReference type="EMBL" id="GBYB01000207">
    <property type="protein sequence ID" value="JAG69974.1"/>
    <property type="molecule type" value="Transcribed_RNA"/>
</dbReference>
<evidence type="ECO:0000256" key="2">
    <source>
        <dbReference type="PROSITE-ProRule" id="PRU00497"/>
    </source>
</evidence>
<dbReference type="InterPro" id="IPR000618">
    <property type="entry name" value="Insect_cuticle"/>
</dbReference>
<dbReference type="AlphaFoldDB" id="A0A0C9QI21"/>
<dbReference type="PROSITE" id="PS00233">
    <property type="entry name" value="CHIT_BIND_RR_1"/>
    <property type="match status" value="1"/>
</dbReference>
<name>A0A0C9QI21_9HYME</name>
<evidence type="ECO:0000256" key="3">
    <source>
        <dbReference type="SAM" id="MobiDB-lite"/>
    </source>
</evidence>
<dbReference type="PANTHER" id="PTHR10380:SF173">
    <property type="entry name" value="CUTICULAR PROTEIN 47EF, ISOFORM C-RELATED"/>
    <property type="match status" value="1"/>
</dbReference>
<accession>A0A0C9QI21</accession>
<dbReference type="InterPro" id="IPR050468">
    <property type="entry name" value="Cuticle_Struct_Prot"/>
</dbReference>
<feature type="region of interest" description="Disordered" evidence="3">
    <location>
        <begin position="50"/>
        <end position="107"/>
    </location>
</feature>
<dbReference type="GO" id="GO:0062129">
    <property type="term" value="C:chitin-based extracellular matrix"/>
    <property type="evidence" value="ECO:0007669"/>
    <property type="project" value="TreeGrafter"/>
</dbReference>
<dbReference type="PROSITE" id="PS51155">
    <property type="entry name" value="CHIT_BIND_RR_2"/>
    <property type="match status" value="1"/>
</dbReference>
<evidence type="ECO:0000313" key="4">
    <source>
        <dbReference type="EMBL" id="JAG69974.1"/>
    </source>
</evidence>
<protein>
    <submittedName>
        <fullName evidence="4">CUD1_0 protein</fullName>
    </submittedName>
</protein>
<keyword evidence="1 2" id="KW-0193">Cuticle</keyword>
<reference evidence="4" key="1">
    <citation type="submission" date="2015-01" db="EMBL/GenBank/DDBJ databases">
        <title>Transcriptome Assembly of Fopius arisanus.</title>
        <authorList>
            <person name="Geib S."/>
        </authorList>
    </citation>
    <scope>NUCLEOTIDE SEQUENCE</scope>
</reference>
<proteinExistence type="predicted"/>
<dbReference type="Pfam" id="PF00379">
    <property type="entry name" value="Chitin_bind_4"/>
    <property type="match status" value="1"/>
</dbReference>
<dbReference type="PRINTS" id="PR00947">
    <property type="entry name" value="CUTICLE"/>
</dbReference>
<sequence>PAPAGDNSTPPESDNNRVHTNIAINIYLDTMILAAKLMVMGVLVAMASSAPAGDNSTPPPIVIVRQSQDGPNPDGSYSYSYETSNGINVQEQGSQQPSSNPDSEYKEANTVHGSYTYPDENGNLIQVTYTAGENGFQPEGAHLPVAPAVPEAILKALEWIAAHPEEDKLQ</sequence>
<organism evidence="4">
    <name type="scientific">Fopius arisanus</name>
    <dbReference type="NCBI Taxonomy" id="64838"/>
    <lineage>
        <taxon>Eukaryota</taxon>
        <taxon>Metazoa</taxon>
        <taxon>Ecdysozoa</taxon>
        <taxon>Arthropoda</taxon>
        <taxon>Hexapoda</taxon>
        <taxon>Insecta</taxon>
        <taxon>Pterygota</taxon>
        <taxon>Neoptera</taxon>
        <taxon>Endopterygota</taxon>
        <taxon>Hymenoptera</taxon>
        <taxon>Apocrita</taxon>
        <taxon>Ichneumonoidea</taxon>
        <taxon>Braconidae</taxon>
        <taxon>Opiinae</taxon>
        <taxon>Fopius</taxon>
    </lineage>
</organism>